<reference evidence="5" key="1">
    <citation type="submission" date="2018-11" db="EMBL/GenBank/DDBJ databases">
        <authorList>
            <consortium name="Pathogen Informatics"/>
        </authorList>
    </citation>
    <scope>NUCLEOTIDE SEQUENCE</scope>
</reference>
<dbReference type="PANTHER" id="PTHR10117:SF54">
    <property type="entry name" value="TRANSIENT RECEPTOR POTENTIAL-GAMMA PROTEIN"/>
    <property type="match status" value="1"/>
</dbReference>
<gene>
    <name evidence="5" type="ORF">PXEA_LOCUS6487</name>
</gene>
<name>A0A448WJ55_9PLAT</name>
<dbReference type="EMBL" id="CAAALY010016627">
    <property type="protein sequence ID" value="VEL13047.1"/>
    <property type="molecule type" value="Genomic_DNA"/>
</dbReference>
<keyword evidence="1" id="KW-0813">Transport</keyword>
<dbReference type="AlphaFoldDB" id="A0A448WJ55"/>
<dbReference type="GO" id="GO:0005886">
    <property type="term" value="C:plasma membrane"/>
    <property type="evidence" value="ECO:0007669"/>
    <property type="project" value="TreeGrafter"/>
</dbReference>
<evidence type="ECO:0000256" key="4">
    <source>
        <dbReference type="SAM" id="Phobius"/>
    </source>
</evidence>
<evidence type="ECO:0000313" key="6">
    <source>
        <dbReference type="Proteomes" id="UP000784294"/>
    </source>
</evidence>
<comment type="caution">
    <text evidence="5">The sequence shown here is derived from an EMBL/GenBank/DDBJ whole genome shotgun (WGS) entry which is preliminary data.</text>
</comment>
<dbReference type="InterPro" id="IPR002153">
    <property type="entry name" value="TRPC_channel"/>
</dbReference>
<feature type="transmembrane region" description="Helical" evidence="4">
    <location>
        <begin position="45"/>
        <end position="69"/>
    </location>
</feature>
<evidence type="ECO:0000313" key="5">
    <source>
        <dbReference type="EMBL" id="VEL13047.1"/>
    </source>
</evidence>
<dbReference type="PANTHER" id="PTHR10117">
    <property type="entry name" value="TRANSIENT RECEPTOR POTENTIAL CHANNEL"/>
    <property type="match status" value="1"/>
</dbReference>
<dbReference type="GO" id="GO:0034703">
    <property type="term" value="C:cation channel complex"/>
    <property type="evidence" value="ECO:0007669"/>
    <property type="project" value="TreeGrafter"/>
</dbReference>
<dbReference type="Proteomes" id="UP000784294">
    <property type="component" value="Unassembled WGS sequence"/>
</dbReference>
<dbReference type="GO" id="GO:0015279">
    <property type="term" value="F:store-operated calcium channel activity"/>
    <property type="evidence" value="ECO:0007669"/>
    <property type="project" value="TreeGrafter"/>
</dbReference>
<evidence type="ECO:0000256" key="2">
    <source>
        <dbReference type="ARBA" id="ARBA00023065"/>
    </source>
</evidence>
<protein>
    <submittedName>
        <fullName evidence="5">Uncharacterized protein</fullName>
    </submittedName>
</protein>
<dbReference type="OrthoDB" id="2373987at2759"/>
<dbReference type="GO" id="GO:0051480">
    <property type="term" value="P:regulation of cytosolic calcium ion concentration"/>
    <property type="evidence" value="ECO:0007669"/>
    <property type="project" value="TreeGrafter"/>
</dbReference>
<proteinExistence type="predicted"/>
<accession>A0A448WJ55</accession>
<evidence type="ECO:0000256" key="3">
    <source>
        <dbReference type="ARBA" id="ARBA00023303"/>
    </source>
</evidence>
<organism evidence="5 6">
    <name type="scientific">Protopolystoma xenopodis</name>
    <dbReference type="NCBI Taxonomy" id="117903"/>
    <lineage>
        <taxon>Eukaryota</taxon>
        <taxon>Metazoa</taxon>
        <taxon>Spiralia</taxon>
        <taxon>Lophotrochozoa</taxon>
        <taxon>Platyhelminthes</taxon>
        <taxon>Monogenea</taxon>
        <taxon>Polyopisthocotylea</taxon>
        <taxon>Polystomatidea</taxon>
        <taxon>Polystomatidae</taxon>
        <taxon>Protopolystoma</taxon>
    </lineage>
</organism>
<keyword evidence="6" id="KW-1185">Reference proteome</keyword>
<dbReference type="GO" id="GO:0070679">
    <property type="term" value="F:inositol 1,4,5 trisphosphate binding"/>
    <property type="evidence" value="ECO:0007669"/>
    <property type="project" value="TreeGrafter"/>
</dbReference>
<keyword evidence="2" id="KW-0406">Ion transport</keyword>
<keyword evidence="3" id="KW-0407">Ion channel</keyword>
<evidence type="ECO:0000256" key="1">
    <source>
        <dbReference type="ARBA" id="ARBA00022448"/>
    </source>
</evidence>
<keyword evidence="4" id="KW-0812">Transmembrane</keyword>
<keyword evidence="4" id="KW-0472">Membrane</keyword>
<feature type="transmembrane region" description="Helical" evidence="4">
    <location>
        <begin position="90"/>
        <end position="114"/>
    </location>
</feature>
<keyword evidence="4" id="KW-1133">Transmembrane helix</keyword>
<sequence>MARLADDADYDAGEASGNFVTHPHCQQLLASLWYDGLPGFRRKPLVFQLSTVALFCVLFPVLSMCYLVAPRSKWGSILRKPFIKFLVHSSAYLAFLGMWYSFCGSYLYFFIAYFTRHS</sequence>